<dbReference type="AlphaFoldDB" id="A0A1M5EYK8"/>
<dbReference type="OrthoDB" id="1031309at2"/>
<keyword evidence="2" id="KW-1185">Reference proteome</keyword>
<organism evidence="1 2">
    <name type="scientific">Bacteroides faecichinchillae</name>
    <dbReference type="NCBI Taxonomy" id="871325"/>
    <lineage>
        <taxon>Bacteria</taxon>
        <taxon>Pseudomonadati</taxon>
        <taxon>Bacteroidota</taxon>
        <taxon>Bacteroidia</taxon>
        <taxon>Bacteroidales</taxon>
        <taxon>Bacteroidaceae</taxon>
        <taxon>Bacteroides</taxon>
    </lineage>
</organism>
<dbReference type="Proteomes" id="UP000184436">
    <property type="component" value="Unassembled WGS sequence"/>
</dbReference>
<gene>
    <name evidence="1" type="ORF">SAMN05444349_13936</name>
</gene>
<protein>
    <submittedName>
        <fullName evidence="1">Uncharacterized protein</fullName>
    </submittedName>
</protein>
<dbReference type="EMBL" id="FQVD01000039">
    <property type="protein sequence ID" value="SHF84279.1"/>
    <property type="molecule type" value="Genomic_DNA"/>
</dbReference>
<name>A0A1M5EYK8_9BACE</name>
<sequence>MENRNGDLVSAQISVAGNVDFSGGNFRMDTPFCLKNDGEAAVVLEVNLWGMPEGEFISTRFETGWNPEIIREIKETSSATALIWGY</sequence>
<dbReference type="RefSeq" id="WP_016274327.1">
    <property type="nucleotide sequence ID" value="NZ_FQVD01000039.1"/>
</dbReference>
<evidence type="ECO:0000313" key="2">
    <source>
        <dbReference type="Proteomes" id="UP000184436"/>
    </source>
</evidence>
<accession>A0A1M5EYK8</accession>
<reference evidence="1 2" key="1">
    <citation type="submission" date="2016-11" db="EMBL/GenBank/DDBJ databases">
        <authorList>
            <person name="Jaros S."/>
            <person name="Januszkiewicz K."/>
            <person name="Wedrychowicz H."/>
        </authorList>
    </citation>
    <scope>NUCLEOTIDE SEQUENCE [LARGE SCALE GENOMIC DNA]</scope>
    <source>
        <strain evidence="1 2">DSM 26883</strain>
    </source>
</reference>
<dbReference type="STRING" id="871325.SAMN05444349_13936"/>
<evidence type="ECO:0000313" key="1">
    <source>
        <dbReference type="EMBL" id="SHF84279.1"/>
    </source>
</evidence>
<proteinExistence type="predicted"/>